<comment type="caution">
    <text evidence="4">The sequence shown here is derived from an EMBL/GenBank/DDBJ whole genome shotgun (WGS) entry which is preliminary data.</text>
</comment>
<reference evidence="4 5" key="1">
    <citation type="submission" date="2018-06" db="EMBL/GenBank/DDBJ databases">
        <title>Whole Genome Sequence of an efficient microsymbiont, Rhizobium tropici.</title>
        <authorList>
            <person name="Srinivasan R."/>
            <person name="Singh H.V."/>
            <person name="Srivastava R."/>
            <person name="Kumari B."/>
            <person name="Radhakrishna A."/>
        </authorList>
    </citation>
    <scope>NUCLEOTIDE SEQUENCE [LARGE SCALE GENOMIC DNA]</scope>
    <source>
        <strain evidence="4 5">IGFRI Rhizo-19</strain>
    </source>
</reference>
<dbReference type="AlphaFoldDB" id="A0A329YL45"/>
<evidence type="ECO:0000313" key="4">
    <source>
        <dbReference type="EMBL" id="RAX41985.1"/>
    </source>
</evidence>
<dbReference type="Proteomes" id="UP000251205">
    <property type="component" value="Unassembled WGS sequence"/>
</dbReference>
<proteinExistence type="predicted"/>
<dbReference type="EMBL" id="QMKK01000025">
    <property type="protein sequence ID" value="RAX41985.1"/>
    <property type="molecule type" value="Genomic_DNA"/>
</dbReference>
<dbReference type="OrthoDB" id="9801609at2"/>
<evidence type="ECO:0000259" key="2">
    <source>
        <dbReference type="Pfam" id="PF00534"/>
    </source>
</evidence>
<dbReference type="InterPro" id="IPR028098">
    <property type="entry name" value="Glyco_trans_4-like_N"/>
</dbReference>
<dbReference type="RefSeq" id="WP_112341674.1">
    <property type="nucleotide sequence ID" value="NZ_QMKK01000025.1"/>
</dbReference>
<dbReference type="FunFam" id="3.40.50.2000:FF:000119">
    <property type="entry name" value="Glycosyl transferase group 1"/>
    <property type="match status" value="1"/>
</dbReference>
<protein>
    <submittedName>
        <fullName evidence="4">Glycosyltransferase family 1 protein</fullName>
    </submittedName>
</protein>
<dbReference type="PANTHER" id="PTHR46401">
    <property type="entry name" value="GLYCOSYLTRANSFERASE WBBK-RELATED"/>
    <property type="match status" value="1"/>
</dbReference>
<feature type="domain" description="Glycosyl transferase family 1" evidence="2">
    <location>
        <begin position="187"/>
        <end position="343"/>
    </location>
</feature>
<dbReference type="CDD" id="cd03809">
    <property type="entry name" value="GT4_MtfB-like"/>
    <property type="match status" value="1"/>
</dbReference>
<name>A0A329YL45_RHITR</name>
<dbReference type="Gene3D" id="3.40.50.2000">
    <property type="entry name" value="Glycogen Phosphorylase B"/>
    <property type="match status" value="2"/>
</dbReference>
<dbReference type="Pfam" id="PF13439">
    <property type="entry name" value="Glyco_transf_4"/>
    <property type="match status" value="1"/>
</dbReference>
<evidence type="ECO:0000313" key="5">
    <source>
        <dbReference type="Proteomes" id="UP000251205"/>
    </source>
</evidence>
<dbReference type="PANTHER" id="PTHR46401:SF2">
    <property type="entry name" value="GLYCOSYLTRANSFERASE WBBK-RELATED"/>
    <property type="match status" value="1"/>
</dbReference>
<sequence length="371" mass="40781">MRIGVDARNLVPEMSGLGRYVSEMVRHLAAGEHRIYLYLPEPPKVAIPDHPNVVVRFAKAHGGLARTIWAQTVLPMSVRRDEIDLFWGPAHRLPQLLDRRIARVVTIHDLAWRHAAATMRFRSRLADRYFMRPAVQLADRVIADSRATAEQLAAEYPGIGRKVRVVYPGLTPLDVGSTVRNALEAFNIDRPFVLFVGTLEPRKNLTNLLKAYALLDQALRNNLLLVVAGGQGWKLGSLKEQISALGVSSSVRLTGYVSDEQLASLYANAKFLAMPSFYEGFGFPIIEANSKGIPVLTSNRSAMPEVAGNAALLVNPANANEISNAMTRLATDTKLQANLASAGPINAARFQWDKSASALLEIFQEAIGKRK</sequence>
<gene>
    <name evidence="4" type="ORF">DQ393_10415</name>
</gene>
<evidence type="ECO:0000259" key="3">
    <source>
        <dbReference type="Pfam" id="PF13439"/>
    </source>
</evidence>
<accession>A0A329YL45</accession>
<dbReference type="GO" id="GO:0009103">
    <property type="term" value="P:lipopolysaccharide biosynthetic process"/>
    <property type="evidence" value="ECO:0007669"/>
    <property type="project" value="TreeGrafter"/>
</dbReference>
<dbReference type="GO" id="GO:0016757">
    <property type="term" value="F:glycosyltransferase activity"/>
    <property type="evidence" value="ECO:0007669"/>
    <property type="project" value="InterPro"/>
</dbReference>
<dbReference type="InterPro" id="IPR001296">
    <property type="entry name" value="Glyco_trans_1"/>
</dbReference>
<evidence type="ECO:0000256" key="1">
    <source>
        <dbReference type="ARBA" id="ARBA00022679"/>
    </source>
</evidence>
<dbReference type="Pfam" id="PF00534">
    <property type="entry name" value="Glycos_transf_1"/>
    <property type="match status" value="1"/>
</dbReference>
<dbReference type="SUPFAM" id="SSF53756">
    <property type="entry name" value="UDP-Glycosyltransferase/glycogen phosphorylase"/>
    <property type="match status" value="1"/>
</dbReference>
<feature type="domain" description="Glycosyltransferase subfamily 4-like N-terminal" evidence="3">
    <location>
        <begin position="15"/>
        <end position="170"/>
    </location>
</feature>
<keyword evidence="1 4" id="KW-0808">Transferase</keyword>
<organism evidence="4 5">
    <name type="scientific">Rhizobium tropici</name>
    <dbReference type="NCBI Taxonomy" id="398"/>
    <lineage>
        <taxon>Bacteria</taxon>
        <taxon>Pseudomonadati</taxon>
        <taxon>Pseudomonadota</taxon>
        <taxon>Alphaproteobacteria</taxon>
        <taxon>Hyphomicrobiales</taxon>
        <taxon>Rhizobiaceae</taxon>
        <taxon>Rhizobium/Agrobacterium group</taxon>
        <taxon>Rhizobium</taxon>
    </lineage>
</organism>